<dbReference type="PANTHER" id="PTHR32309:SF13">
    <property type="entry name" value="FERRIC ENTEROBACTIN TRANSPORT PROTEIN FEPE"/>
    <property type="match status" value="1"/>
</dbReference>
<protein>
    <submittedName>
        <fullName evidence="2">Capsular polysaccharide transport system permease protein</fullName>
    </submittedName>
</protein>
<accession>A0A1N7HLJ1</accession>
<keyword evidence="1" id="KW-0812">Transmembrane</keyword>
<dbReference type="GO" id="GO:0004713">
    <property type="term" value="F:protein tyrosine kinase activity"/>
    <property type="evidence" value="ECO:0007669"/>
    <property type="project" value="TreeGrafter"/>
</dbReference>
<dbReference type="OrthoDB" id="7800844at2"/>
<sequence length="374" mass="42092">MASPARIKKRHRWVLLGFANFVLLPLCLVGLYLATAAKDRFASTAGFTVRQEEGASASDLLGGLASFAGGRGTGDSEILYEFIRSQAIIRRIDAARGLRAYYAQHWDQDPVYSLWPDASIEDLEWFWDRVVRASFDQSSGLIEIEVLAFDPQMAQTIASDIVRESQDMVNALNQRARTDAISYAAADLTEAEKRLKTIRAEVTRFRTRTQIVDLQSDIQGRMGVMNNLQQQLATELVEFDELTGTTRADDPRVSQAMRRIEVIRDRIAQERQDFATTEVTETGEDYPSLISEFEGLVVEREFAEQTYRAALAARDAAQGEAIRQSRYLAAYIEPTLAEEPEYPRPFVIFGLAALILVLGWGVIVLIYYSLRDRA</sequence>
<dbReference type="RefSeq" id="WP_139194259.1">
    <property type="nucleotide sequence ID" value="NZ_FOAC01000004.1"/>
</dbReference>
<dbReference type="GO" id="GO:0005886">
    <property type="term" value="C:plasma membrane"/>
    <property type="evidence" value="ECO:0007669"/>
    <property type="project" value="TreeGrafter"/>
</dbReference>
<evidence type="ECO:0000256" key="1">
    <source>
        <dbReference type="SAM" id="Phobius"/>
    </source>
</evidence>
<dbReference type="STRING" id="573024.SAMN05216208_3332"/>
<name>A0A1N7HLJ1_9RHOB</name>
<keyword evidence="1" id="KW-1133">Transmembrane helix</keyword>
<dbReference type="EMBL" id="FTNV01000004">
    <property type="protein sequence ID" value="SIS25717.1"/>
    <property type="molecule type" value="Genomic_DNA"/>
</dbReference>
<organism evidence="2 3">
    <name type="scientific">Roseovarius nanhaiticus</name>
    <dbReference type="NCBI Taxonomy" id="573024"/>
    <lineage>
        <taxon>Bacteria</taxon>
        <taxon>Pseudomonadati</taxon>
        <taxon>Pseudomonadota</taxon>
        <taxon>Alphaproteobacteria</taxon>
        <taxon>Rhodobacterales</taxon>
        <taxon>Roseobacteraceae</taxon>
        <taxon>Roseovarius</taxon>
    </lineage>
</organism>
<dbReference type="InterPro" id="IPR050445">
    <property type="entry name" value="Bact_polysacc_biosynth/exp"/>
</dbReference>
<evidence type="ECO:0000313" key="2">
    <source>
        <dbReference type="EMBL" id="SIS25717.1"/>
    </source>
</evidence>
<dbReference type="PANTHER" id="PTHR32309">
    <property type="entry name" value="TYROSINE-PROTEIN KINASE"/>
    <property type="match status" value="1"/>
</dbReference>
<proteinExistence type="predicted"/>
<dbReference type="AlphaFoldDB" id="A0A1N7HLJ1"/>
<gene>
    <name evidence="2" type="ORF">SAMN05421666_3356</name>
</gene>
<reference evidence="2 3" key="1">
    <citation type="submission" date="2017-01" db="EMBL/GenBank/DDBJ databases">
        <authorList>
            <person name="Mah S.A."/>
            <person name="Swanson W.J."/>
            <person name="Moy G.W."/>
            <person name="Vacquier V.D."/>
        </authorList>
    </citation>
    <scope>NUCLEOTIDE SEQUENCE [LARGE SCALE GENOMIC DNA]</scope>
    <source>
        <strain evidence="2 3">DSM 29590</strain>
    </source>
</reference>
<evidence type="ECO:0000313" key="3">
    <source>
        <dbReference type="Proteomes" id="UP000186019"/>
    </source>
</evidence>
<keyword evidence="3" id="KW-1185">Reference proteome</keyword>
<feature type="transmembrane region" description="Helical" evidence="1">
    <location>
        <begin position="346"/>
        <end position="370"/>
    </location>
</feature>
<keyword evidence="1" id="KW-0472">Membrane</keyword>
<dbReference type="Proteomes" id="UP000186019">
    <property type="component" value="Unassembled WGS sequence"/>
</dbReference>
<feature type="transmembrane region" description="Helical" evidence="1">
    <location>
        <begin position="12"/>
        <end position="34"/>
    </location>
</feature>